<dbReference type="EMBL" id="JAAKFY010000026">
    <property type="protein sequence ID" value="KAF3834442.1"/>
    <property type="molecule type" value="Genomic_DNA"/>
</dbReference>
<reference evidence="3 4" key="1">
    <citation type="submission" date="2020-03" db="EMBL/GenBank/DDBJ databases">
        <title>Dissostichus mawsoni Genome sequencing and assembly.</title>
        <authorList>
            <person name="Park H."/>
        </authorList>
    </citation>
    <scope>NUCLEOTIDE SEQUENCE [LARGE SCALE GENOMIC DNA]</scope>
    <source>
        <strain evidence="3">DM0001</strain>
        <tissue evidence="3">Muscle</tissue>
    </source>
</reference>
<feature type="compositionally biased region" description="Basic and acidic residues" evidence="1">
    <location>
        <begin position="258"/>
        <end position="276"/>
    </location>
</feature>
<feature type="compositionally biased region" description="Polar residues" evidence="1">
    <location>
        <begin position="1036"/>
        <end position="1045"/>
    </location>
</feature>
<gene>
    <name evidence="3" type="ORF">F7725_025646</name>
</gene>
<dbReference type="Proteomes" id="UP000518266">
    <property type="component" value="Unassembled WGS sequence"/>
</dbReference>
<evidence type="ECO:0000256" key="1">
    <source>
        <dbReference type="SAM" id="MobiDB-lite"/>
    </source>
</evidence>
<dbReference type="Pfam" id="PF13843">
    <property type="entry name" value="DDE_Tnp_1_7"/>
    <property type="match status" value="1"/>
</dbReference>
<feature type="compositionally biased region" description="Acidic residues" evidence="1">
    <location>
        <begin position="103"/>
        <end position="132"/>
    </location>
</feature>
<protein>
    <recommendedName>
        <fullName evidence="2">PiggyBac transposable element-derived protein domain-containing protein</fullName>
    </recommendedName>
</protein>
<feature type="region of interest" description="Disordered" evidence="1">
    <location>
        <begin position="915"/>
        <end position="952"/>
    </location>
</feature>
<feature type="compositionally biased region" description="Low complexity" evidence="1">
    <location>
        <begin position="934"/>
        <end position="943"/>
    </location>
</feature>
<feature type="compositionally biased region" description="Low complexity" evidence="1">
    <location>
        <begin position="68"/>
        <end position="85"/>
    </location>
</feature>
<keyword evidence="4" id="KW-1185">Reference proteome</keyword>
<feature type="region of interest" description="Disordered" evidence="1">
    <location>
        <begin position="1016"/>
        <end position="1067"/>
    </location>
</feature>
<proteinExistence type="predicted"/>
<feature type="compositionally biased region" description="Acidic residues" evidence="1">
    <location>
        <begin position="240"/>
        <end position="257"/>
    </location>
</feature>
<evidence type="ECO:0000313" key="3">
    <source>
        <dbReference type="EMBL" id="KAF3834442.1"/>
    </source>
</evidence>
<dbReference type="PANTHER" id="PTHR46599">
    <property type="entry name" value="PIGGYBAC TRANSPOSABLE ELEMENT-DERIVED PROTEIN 4"/>
    <property type="match status" value="1"/>
</dbReference>
<feature type="domain" description="PiggyBac transposable element-derived protein" evidence="2">
    <location>
        <begin position="369"/>
        <end position="742"/>
    </location>
</feature>
<feature type="compositionally biased region" description="Basic and acidic residues" evidence="1">
    <location>
        <begin position="32"/>
        <end position="43"/>
    </location>
</feature>
<dbReference type="AlphaFoldDB" id="A0A7J5XBP4"/>
<evidence type="ECO:0000259" key="2">
    <source>
        <dbReference type="Pfam" id="PF13843"/>
    </source>
</evidence>
<dbReference type="InterPro" id="IPR029526">
    <property type="entry name" value="PGBD"/>
</dbReference>
<dbReference type="OrthoDB" id="122438at2759"/>
<feature type="region of interest" description="Disordered" evidence="1">
    <location>
        <begin position="227"/>
        <end position="339"/>
    </location>
</feature>
<organism evidence="3 4">
    <name type="scientific">Dissostichus mawsoni</name>
    <name type="common">Antarctic cod</name>
    <dbReference type="NCBI Taxonomy" id="36200"/>
    <lineage>
        <taxon>Eukaryota</taxon>
        <taxon>Metazoa</taxon>
        <taxon>Chordata</taxon>
        <taxon>Craniata</taxon>
        <taxon>Vertebrata</taxon>
        <taxon>Euteleostomi</taxon>
        <taxon>Actinopterygii</taxon>
        <taxon>Neopterygii</taxon>
        <taxon>Teleostei</taxon>
        <taxon>Neoteleostei</taxon>
        <taxon>Acanthomorphata</taxon>
        <taxon>Eupercaria</taxon>
        <taxon>Perciformes</taxon>
        <taxon>Notothenioidei</taxon>
        <taxon>Nototheniidae</taxon>
        <taxon>Dissostichus</taxon>
    </lineage>
</organism>
<name>A0A7J5XBP4_DISMA</name>
<sequence>MSVLLQGRERQTEEADWYTQKRKPEETEDLEVQEHSTESPTRERKGRKCKKYVGPCPTKTPERSPEFQQSQESRQHSPSSSSFNSEMVPHTEDSILEAAGEPTQEEIPEEVGDGLSSGDEEDPILAEEASENDSDRDKFIRRVFGFMKPHFKDKLALAETGELAGSDDSTMAGSLADEEVHWLPYTETPSRTGTAAEDQPESPTMEMRVTGASRDLQDRLVQFITREQQVNRATPFCNDAEVDSSDSEADSWRDEEEYDHRIDPFEDKNPEDERGDAQATVPISRPPSNREGKEYGQEGAASRKKAKPMPAPLTVKGRGRGKGKKTSLTPEEPGAVWNGPEVPDTAQPLPHFCPKRAPGVQGFVGVEYTPAQIFRHFFNNQAVNIICKNTNKNAEKEQAKGKKFVWEELKPVKFLMYVGLMMFMALLKLPKVRDYWRKGSHLSVLFPASVMTRDRFMAISRAVHLSDPDHDLANDRKKDTPEYDPLHRLKPLQATIKEACKAMWQPRKEISIDERMVATKAKIGLRQYMKAKPTKWGVKLFVLADSSNGYTIDFSIYTGKSRFISGQGLSYDVVSGLMDNSYLGRGYHLFVDNFYTSPKLFTDLFARGFVACGTFRDNRKNVPKSKLNALTSKSPRGSIRWLREKELLFVKWMDTREVSVCSTIHQAFNGDTVTRNVYAKETGKWQKENIMAPRCVVEYNKYMGGVDLSDQLIQYYSVHKRSNRWYRTLLYHFIDIAATNSYILHKEMCLSSGSVAMSHAQFMEELSAELCGVPIGSFVPPRGAQCLPESMSCADEEEEEEEGIDSFVRRRSGDTATKGRRKCVLCKKRSIWKCAQCDVTLCLVAHRNCFSKWHSRRTYRKMSRQFKMREAAGDQISPFEDVPSAFQSQQPHQQRPVAVIPVCTSATYSESANINRRVLSPAIPTTPPAERPPQRQQSSSQWPRNPPPASVWRSQECGYVEQVNQQHNLEQQQQYRILQPASTSTQGYVPSPRQAAFFKLPSQPPQQQISGAWQLTPQQPVQGPPPPPLPAQQSQHNVTQDSLNINKDIDLSALVPHDNNKNNHTET</sequence>
<comment type="caution">
    <text evidence="3">The sequence shown here is derived from an EMBL/GenBank/DDBJ whole genome shotgun (WGS) entry which is preliminary data.</text>
</comment>
<feature type="region of interest" description="Disordered" evidence="1">
    <location>
        <begin position="1"/>
        <end position="137"/>
    </location>
</feature>
<dbReference type="PANTHER" id="PTHR46599:SF3">
    <property type="entry name" value="PIGGYBAC TRANSPOSABLE ELEMENT-DERIVED PROTEIN 4"/>
    <property type="match status" value="1"/>
</dbReference>
<accession>A0A7J5XBP4</accession>
<dbReference type="CDD" id="cd19757">
    <property type="entry name" value="Bbox1"/>
    <property type="match status" value="1"/>
</dbReference>
<evidence type="ECO:0000313" key="4">
    <source>
        <dbReference type="Proteomes" id="UP000518266"/>
    </source>
</evidence>
<feature type="region of interest" description="Disordered" evidence="1">
    <location>
        <begin position="184"/>
        <end position="207"/>
    </location>
</feature>
<feature type="compositionally biased region" description="Basic and acidic residues" evidence="1">
    <location>
        <begin position="1058"/>
        <end position="1067"/>
    </location>
</feature>